<gene>
    <name evidence="2" type="ORF">OVA965_LOCUS43019</name>
    <name evidence="3" type="ORF">TMI583_LOCUS45118</name>
</gene>
<evidence type="ECO:0000313" key="4">
    <source>
        <dbReference type="Proteomes" id="UP000677228"/>
    </source>
</evidence>
<organism evidence="2 4">
    <name type="scientific">Didymodactylos carnosus</name>
    <dbReference type="NCBI Taxonomy" id="1234261"/>
    <lineage>
        <taxon>Eukaryota</taxon>
        <taxon>Metazoa</taxon>
        <taxon>Spiralia</taxon>
        <taxon>Gnathifera</taxon>
        <taxon>Rotifera</taxon>
        <taxon>Eurotatoria</taxon>
        <taxon>Bdelloidea</taxon>
        <taxon>Philodinida</taxon>
        <taxon>Philodinidae</taxon>
        <taxon>Didymodactylos</taxon>
    </lineage>
</organism>
<dbReference type="EMBL" id="CAJNOK010054996">
    <property type="protein sequence ID" value="CAF1617783.1"/>
    <property type="molecule type" value="Genomic_DNA"/>
</dbReference>
<feature type="region of interest" description="Disordered" evidence="1">
    <location>
        <begin position="1"/>
        <end position="35"/>
    </location>
</feature>
<proteinExistence type="predicted"/>
<protein>
    <submittedName>
        <fullName evidence="2">Uncharacterized protein</fullName>
    </submittedName>
</protein>
<evidence type="ECO:0000256" key="1">
    <source>
        <dbReference type="SAM" id="MobiDB-lite"/>
    </source>
</evidence>
<feature type="non-terminal residue" evidence="2">
    <location>
        <position position="1"/>
    </location>
</feature>
<sequence length="63" mass="7081">MSKPAQRGARMPVTKKKQDWDTSTGDFSQHRLSDDEVIDELMQKSNGVSQLGRSDKFVPKSSL</sequence>
<reference evidence="2" key="1">
    <citation type="submission" date="2021-02" db="EMBL/GenBank/DDBJ databases">
        <authorList>
            <person name="Nowell W R."/>
        </authorList>
    </citation>
    <scope>NUCLEOTIDE SEQUENCE</scope>
</reference>
<dbReference type="Proteomes" id="UP000677228">
    <property type="component" value="Unassembled WGS sequence"/>
</dbReference>
<dbReference type="AlphaFoldDB" id="A0A8S2G3I6"/>
<evidence type="ECO:0000313" key="2">
    <source>
        <dbReference type="EMBL" id="CAF1617783.1"/>
    </source>
</evidence>
<dbReference type="Proteomes" id="UP000682733">
    <property type="component" value="Unassembled WGS sequence"/>
</dbReference>
<evidence type="ECO:0000313" key="3">
    <source>
        <dbReference type="EMBL" id="CAF4435392.1"/>
    </source>
</evidence>
<comment type="caution">
    <text evidence="2">The sequence shown here is derived from an EMBL/GenBank/DDBJ whole genome shotgun (WGS) entry which is preliminary data.</text>
</comment>
<accession>A0A8S2G3I6</accession>
<name>A0A8S2G3I6_9BILA</name>
<dbReference type="EMBL" id="CAJOBA010079641">
    <property type="protein sequence ID" value="CAF4435392.1"/>
    <property type="molecule type" value="Genomic_DNA"/>
</dbReference>